<gene>
    <name evidence="3" type="ORF">BOO71_0012754</name>
</gene>
<protein>
    <submittedName>
        <fullName evidence="3">Retinol dehydrogenase 13</fullName>
    </submittedName>
</protein>
<evidence type="ECO:0000256" key="1">
    <source>
        <dbReference type="ARBA" id="ARBA00023002"/>
    </source>
</evidence>
<dbReference type="EMBL" id="MSTI01000153">
    <property type="protein sequence ID" value="OLV16155.1"/>
    <property type="molecule type" value="Genomic_DNA"/>
</dbReference>
<reference evidence="3 4" key="1">
    <citation type="submission" date="2017-01" db="EMBL/GenBank/DDBJ databases">
        <title>Genome Analysis of Deinococcus marmoris KOPRI26562.</title>
        <authorList>
            <person name="Kim J.H."/>
            <person name="Oh H.-M."/>
        </authorList>
    </citation>
    <scope>NUCLEOTIDE SEQUENCE [LARGE SCALE GENOMIC DNA]</scope>
    <source>
        <strain evidence="3 4">KOPRI26562</strain>
    </source>
</reference>
<dbReference type="PANTHER" id="PTHR43157:SF31">
    <property type="entry name" value="PHOSPHATIDYLINOSITOL-GLYCAN BIOSYNTHESIS CLASS F PROTEIN"/>
    <property type="match status" value="1"/>
</dbReference>
<dbReference type="STRING" id="249408.BOO71_0012754"/>
<dbReference type="PANTHER" id="PTHR43157">
    <property type="entry name" value="PHOSPHATIDYLINOSITOL-GLYCAN BIOSYNTHESIS CLASS F PROTEIN-RELATED"/>
    <property type="match status" value="1"/>
</dbReference>
<dbReference type="Proteomes" id="UP000186607">
    <property type="component" value="Unassembled WGS sequence"/>
</dbReference>
<organism evidence="3 4">
    <name type="scientific">Deinococcus marmoris</name>
    <dbReference type="NCBI Taxonomy" id="249408"/>
    <lineage>
        <taxon>Bacteria</taxon>
        <taxon>Thermotogati</taxon>
        <taxon>Deinococcota</taxon>
        <taxon>Deinococci</taxon>
        <taxon>Deinococcales</taxon>
        <taxon>Deinococcaceae</taxon>
        <taxon>Deinococcus</taxon>
    </lineage>
</organism>
<dbReference type="SUPFAM" id="SSF51735">
    <property type="entry name" value="NAD(P)-binding Rossmann-fold domains"/>
    <property type="match status" value="1"/>
</dbReference>
<proteinExistence type="inferred from homology"/>
<comment type="similarity">
    <text evidence="2">Belongs to the short-chain dehydrogenases/reductases (SDR) family.</text>
</comment>
<name>A0A1U7NTC5_9DEIO</name>
<evidence type="ECO:0000256" key="2">
    <source>
        <dbReference type="RuleBase" id="RU000363"/>
    </source>
</evidence>
<dbReference type="GO" id="GO:0016491">
    <property type="term" value="F:oxidoreductase activity"/>
    <property type="evidence" value="ECO:0007669"/>
    <property type="project" value="UniProtKB-KW"/>
</dbReference>
<keyword evidence="4" id="KW-1185">Reference proteome</keyword>
<evidence type="ECO:0000313" key="3">
    <source>
        <dbReference type="EMBL" id="OLV16155.1"/>
    </source>
</evidence>
<dbReference type="RefSeq" id="WP_075836043.1">
    <property type="nucleotide sequence ID" value="NZ_MSTI01000153.1"/>
</dbReference>
<dbReference type="Gene3D" id="3.40.50.720">
    <property type="entry name" value="NAD(P)-binding Rossmann-like Domain"/>
    <property type="match status" value="1"/>
</dbReference>
<dbReference type="PRINTS" id="PR00081">
    <property type="entry name" value="GDHRDH"/>
</dbReference>
<accession>A0A1U7NTC5</accession>
<evidence type="ECO:0000313" key="4">
    <source>
        <dbReference type="Proteomes" id="UP000186607"/>
    </source>
</evidence>
<dbReference type="InterPro" id="IPR002347">
    <property type="entry name" value="SDR_fam"/>
</dbReference>
<dbReference type="OrthoDB" id="9809821at2"/>
<dbReference type="InterPro" id="IPR036291">
    <property type="entry name" value="NAD(P)-bd_dom_sf"/>
</dbReference>
<dbReference type="Pfam" id="PF00106">
    <property type="entry name" value="adh_short"/>
    <property type="match status" value="1"/>
</dbReference>
<comment type="caution">
    <text evidence="3">The sequence shown here is derived from an EMBL/GenBank/DDBJ whole genome shotgun (WGS) entry which is preliminary data.</text>
</comment>
<dbReference type="CDD" id="cd05327">
    <property type="entry name" value="retinol-DH_like_SDR_c_like"/>
    <property type="match status" value="1"/>
</dbReference>
<dbReference type="AlphaFoldDB" id="A0A1U7NTC5"/>
<sequence>MTDPHPSPSSNPQKTALVTGATNGIGKVTALELARQGYRVLLTSRDTAKGQQVLDEIRVQTGNDALEVYVGDLSSMADVRRIALEVLAEHPTLDVLVNNAGGLIDERRETVDGFEYTFAFNHLAYFLLTNLLLPGLKAAAQERGEARVVSVSSTANNNGRMRWDDLQYKSGYSIWPAYGQSKLMNVLFSNALARRLAGTGVTSNSLHPGLIASSFGSTATGLSKILLTVLKPFMLTVQQGAQNSLYVATSPQIKGISGQYFVKQKLGKPNALAADEGAQERLWKLSEELVEAWSSPVAADHVAPLV</sequence>
<keyword evidence="1" id="KW-0560">Oxidoreductase</keyword>
<dbReference type="PRINTS" id="PR00080">
    <property type="entry name" value="SDRFAMILY"/>
</dbReference>